<sequence>MTTVQVTTVNETTPRRAVHRALLARIPPKGQSAWQLSHSHTVPTLKQHQILIKTSYVALNPFDWQGVAFKYGVGEEAKVMGRDGAGEVISIGKDVKNFKVGDRVWFCANSSASHTGAFQEYSVHSASEVGHTPEHLSDQEAATLGTGLITAGVALFKTLNLPLDSLSTVKRSERKENAPWLLIWGGAGITGVYLIELARLLGYRIICSASLVNHDYIKSLGADVVLDRWSDPVELVEKIRKETADNVRIAIDNVGSTTATLCQQVLQGAFLWRKKHAIPIEKEEYQRSGQLVPLAGSPKESTNTDSSIREVEFLRISFSTTFYGHPEFSQALLDKFDLLLSEKLLSPARIRLVEGGLYGIEKGLEDLRHGRALGGYKLVARLADTPEQPVIGTKREREAEVVNETKEEDLILRQMRKEDDHAIEKHQPAKKLKEDTSIKHTSYHVKPATRSVITT</sequence>
<dbReference type="GeneID" id="91092107"/>
<dbReference type="InterPro" id="IPR036291">
    <property type="entry name" value="NAD(P)-bd_dom_sf"/>
</dbReference>
<dbReference type="InterPro" id="IPR013154">
    <property type="entry name" value="ADH-like_N"/>
</dbReference>
<dbReference type="PANTHER" id="PTHR45348">
    <property type="entry name" value="HYPOTHETICAL OXIDOREDUCTASE (EUROFUNG)"/>
    <property type="match status" value="1"/>
</dbReference>
<evidence type="ECO:0000313" key="3">
    <source>
        <dbReference type="EMBL" id="WWC86558.1"/>
    </source>
</evidence>
<keyword evidence="1" id="KW-0472">Membrane</keyword>
<keyword evidence="1" id="KW-0812">Transmembrane</keyword>
<evidence type="ECO:0000259" key="2">
    <source>
        <dbReference type="SMART" id="SM00829"/>
    </source>
</evidence>
<evidence type="ECO:0000313" key="4">
    <source>
        <dbReference type="Proteomes" id="UP001355207"/>
    </source>
</evidence>
<reference evidence="3 4" key="1">
    <citation type="submission" date="2024-01" db="EMBL/GenBank/DDBJ databases">
        <title>Comparative genomics of Cryptococcus and Kwoniella reveals pathogenesis evolution and contrasting modes of karyotype evolution via chromosome fusion or intercentromeric recombination.</title>
        <authorList>
            <person name="Coelho M.A."/>
            <person name="David-Palma M."/>
            <person name="Shea T."/>
            <person name="Bowers K."/>
            <person name="McGinley-Smith S."/>
            <person name="Mohammad A.W."/>
            <person name="Gnirke A."/>
            <person name="Yurkov A.M."/>
            <person name="Nowrousian M."/>
            <person name="Sun S."/>
            <person name="Cuomo C.A."/>
            <person name="Heitman J."/>
        </authorList>
    </citation>
    <scope>NUCLEOTIDE SEQUENCE [LARGE SCALE GENOMIC DNA]</scope>
    <source>
        <strain evidence="3 4">CBS 6074</strain>
    </source>
</reference>
<dbReference type="RefSeq" id="XP_066073321.1">
    <property type="nucleotide sequence ID" value="XM_066217224.1"/>
</dbReference>
<dbReference type="CDD" id="cd08249">
    <property type="entry name" value="enoyl_reductase_like"/>
    <property type="match status" value="1"/>
</dbReference>
<keyword evidence="1" id="KW-1133">Transmembrane helix</keyword>
<dbReference type="PANTHER" id="PTHR45348:SF2">
    <property type="entry name" value="ZINC-TYPE ALCOHOL DEHYDROGENASE-LIKE PROTEIN C2E1P3.01"/>
    <property type="match status" value="1"/>
</dbReference>
<dbReference type="InterPro" id="IPR047122">
    <property type="entry name" value="Trans-enoyl_RdTase-like"/>
</dbReference>
<dbReference type="AlphaFoldDB" id="A0AAX4JNW1"/>
<dbReference type="InterPro" id="IPR020843">
    <property type="entry name" value="ER"/>
</dbReference>
<keyword evidence="4" id="KW-1185">Reference proteome</keyword>
<name>A0AAX4JNW1_9TREE</name>
<dbReference type="Gene3D" id="3.90.180.10">
    <property type="entry name" value="Medium-chain alcohol dehydrogenases, catalytic domain"/>
    <property type="match status" value="1"/>
</dbReference>
<dbReference type="Gene3D" id="3.40.50.720">
    <property type="entry name" value="NAD(P)-binding Rossmann-like Domain"/>
    <property type="match status" value="1"/>
</dbReference>
<dbReference type="Proteomes" id="UP001355207">
    <property type="component" value="Chromosome 2"/>
</dbReference>
<accession>A0AAX4JNW1</accession>
<dbReference type="SUPFAM" id="SSF51735">
    <property type="entry name" value="NAD(P)-binding Rossmann-fold domains"/>
    <property type="match status" value="1"/>
</dbReference>
<dbReference type="Pfam" id="PF00107">
    <property type="entry name" value="ADH_zinc_N"/>
    <property type="match status" value="1"/>
</dbReference>
<feature type="transmembrane region" description="Helical" evidence="1">
    <location>
        <begin position="180"/>
        <end position="201"/>
    </location>
</feature>
<dbReference type="Pfam" id="PF08240">
    <property type="entry name" value="ADH_N"/>
    <property type="match status" value="1"/>
</dbReference>
<evidence type="ECO:0000256" key="1">
    <source>
        <dbReference type="SAM" id="Phobius"/>
    </source>
</evidence>
<organism evidence="3 4">
    <name type="scientific">Kwoniella dendrophila CBS 6074</name>
    <dbReference type="NCBI Taxonomy" id="1295534"/>
    <lineage>
        <taxon>Eukaryota</taxon>
        <taxon>Fungi</taxon>
        <taxon>Dikarya</taxon>
        <taxon>Basidiomycota</taxon>
        <taxon>Agaricomycotina</taxon>
        <taxon>Tremellomycetes</taxon>
        <taxon>Tremellales</taxon>
        <taxon>Cryptococcaceae</taxon>
        <taxon>Kwoniella</taxon>
    </lineage>
</organism>
<feature type="domain" description="Enoyl reductase (ER)" evidence="2">
    <location>
        <begin position="30"/>
        <end position="380"/>
    </location>
</feature>
<dbReference type="GO" id="GO:0016651">
    <property type="term" value="F:oxidoreductase activity, acting on NAD(P)H"/>
    <property type="evidence" value="ECO:0007669"/>
    <property type="project" value="InterPro"/>
</dbReference>
<gene>
    <name evidence="3" type="ORF">L201_001435</name>
</gene>
<dbReference type="EMBL" id="CP144099">
    <property type="protein sequence ID" value="WWC86558.1"/>
    <property type="molecule type" value="Genomic_DNA"/>
</dbReference>
<protein>
    <recommendedName>
        <fullName evidence="2">Enoyl reductase (ER) domain-containing protein</fullName>
    </recommendedName>
</protein>
<dbReference type="SUPFAM" id="SSF50129">
    <property type="entry name" value="GroES-like"/>
    <property type="match status" value="1"/>
</dbReference>
<proteinExistence type="predicted"/>
<dbReference type="InterPro" id="IPR013149">
    <property type="entry name" value="ADH-like_C"/>
</dbReference>
<dbReference type="SMART" id="SM00829">
    <property type="entry name" value="PKS_ER"/>
    <property type="match status" value="1"/>
</dbReference>
<dbReference type="InterPro" id="IPR011032">
    <property type="entry name" value="GroES-like_sf"/>
</dbReference>